<keyword evidence="1" id="KW-1133">Transmembrane helix</keyword>
<protein>
    <recommendedName>
        <fullName evidence="2">DUF7144 domain-containing protein</fullName>
    </recommendedName>
</protein>
<dbReference type="OrthoDB" id="4482242at2"/>
<feature type="domain" description="DUF7144" evidence="2">
    <location>
        <begin position="26"/>
        <end position="138"/>
    </location>
</feature>
<dbReference type="RefSeq" id="WP_072486335.1">
    <property type="nucleotide sequence ID" value="NZ_CP108276.1"/>
</dbReference>
<dbReference type="STRING" id="1893.SAMN02787144_101084"/>
<keyword evidence="1" id="KW-0472">Membrane</keyword>
<feature type="transmembrane region" description="Helical" evidence="1">
    <location>
        <begin position="119"/>
        <end position="137"/>
    </location>
</feature>
<evidence type="ECO:0000256" key="1">
    <source>
        <dbReference type="SAM" id="Phobius"/>
    </source>
</evidence>
<dbReference type="AlphaFoldDB" id="A0A1K2C6R4"/>
<feature type="transmembrane region" description="Helical" evidence="1">
    <location>
        <begin position="70"/>
        <end position="90"/>
    </location>
</feature>
<reference evidence="3 4" key="1">
    <citation type="submission" date="2016-11" db="EMBL/GenBank/DDBJ databases">
        <authorList>
            <person name="Jaros S."/>
            <person name="Januszkiewicz K."/>
            <person name="Wedrychowicz H."/>
        </authorList>
    </citation>
    <scope>NUCLEOTIDE SEQUENCE [LARGE SCALE GENOMIC DNA]</scope>
    <source>
        <strain evidence="3 4">OK807</strain>
    </source>
</reference>
<proteinExistence type="predicted"/>
<dbReference type="Proteomes" id="UP000181909">
    <property type="component" value="Unassembled WGS sequence"/>
</dbReference>
<evidence type="ECO:0000313" key="3">
    <source>
        <dbReference type="EMBL" id="SFY06585.1"/>
    </source>
</evidence>
<keyword evidence="1" id="KW-0812">Transmembrane</keyword>
<gene>
    <name evidence="3" type="ORF">SAMN02787144_101084</name>
</gene>
<dbReference type="EMBL" id="FPJO01000010">
    <property type="protein sequence ID" value="SFY06585.1"/>
    <property type="molecule type" value="Genomic_DNA"/>
</dbReference>
<feature type="transmembrane region" description="Helical" evidence="1">
    <location>
        <begin position="26"/>
        <end position="50"/>
    </location>
</feature>
<sequence>MASTANGPSMAPHAAPSLNHPFRIGWTAFAAVLMIFGGAMAIFEGIAAIARSNVFIATRDYVFRFNLTGWGWIHLALGVVIVLAGCALFTGAAWARVAGIVLAGLGALANFLWLPYYPLWSIVLIAINVFIIWALCANPQEEEKSV</sequence>
<name>A0A1K2C6R4_STRAR</name>
<accession>A0A1K2C6R4</accession>
<evidence type="ECO:0000259" key="2">
    <source>
        <dbReference type="Pfam" id="PF23636"/>
    </source>
</evidence>
<dbReference type="Pfam" id="PF23636">
    <property type="entry name" value="DUF7144"/>
    <property type="match status" value="1"/>
</dbReference>
<evidence type="ECO:0000313" key="4">
    <source>
        <dbReference type="Proteomes" id="UP000181909"/>
    </source>
</evidence>
<dbReference type="InterPro" id="IPR055568">
    <property type="entry name" value="DUF7144"/>
</dbReference>
<organism evidence="3 4">
    <name type="scientific">Streptomyces atratus</name>
    <dbReference type="NCBI Taxonomy" id="1893"/>
    <lineage>
        <taxon>Bacteria</taxon>
        <taxon>Bacillati</taxon>
        <taxon>Actinomycetota</taxon>
        <taxon>Actinomycetes</taxon>
        <taxon>Kitasatosporales</taxon>
        <taxon>Streptomycetaceae</taxon>
        <taxon>Streptomyces</taxon>
    </lineage>
</organism>